<dbReference type="PROSITE" id="PS50928">
    <property type="entry name" value="ABC_TM1"/>
    <property type="match status" value="1"/>
</dbReference>
<dbReference type="SUPFAM" id="SSF161098">
    <property type="entry name" value="MetI-like"/>
    <property type="match status" value="1"/>
</dbReference>
<dbReference type="InterPro" id="IPR000515">
    <property type="entry name" value="MetI-like"/>
</dbReference>
<keyword evidence="6 7" id="KW-0472">Membrane</keyword>
<evidence type="ECO:0000256" key="3">
    <source>
        <dbReference type="ARBA" id="ARBA00022475"/>
    </source>
</evidence>
<keyword evidence="2 7" id="KW-0813">Transport</keyword>
<feature type="transmembrane region" description="Helical" evidence="7">
    <location>
        <begin position="127"/>
        <end position="150"/>
    </location>
</feature>
<organism evidence="9 10">
    <name type="scientific">Georgenia yuyongxinii</name>
    <dbReference type="NCBI Taxonomy" id="2589797"/>
    <lineage>
        <taxon>Bacteria</taxon>
        <taxon>Bacillati</taxon>
        <taxon>Actinomycetota</taxon>
        <taxon>Actinomycetes</taxon>
        <taxon>Micrococcales</taxon>
        <taxon>Bogoriellaceae</taxon>
        <taxon>Georgenia</taxon>
    </lineage>
</organism>
<keyword evidence="5 7" id="KW-1133">Transmembrane helix</keyword>
<evidence type="ECO:0000313" key="10">
    <source>
        <dbReference type="Proteomes" id="UP000318693"/>
    </source>
</evidence>
<evidence type="ECO:0000256" key="6">
    <source>
        <dbReference type="ARBA" id="ARBA00023136"/>
    </source>
</evidence>
<comment type="subcellular location">
    <subcellularLocation>
        <location evidence="1 7">Cell membrane</location>
        <topology evidence="1 7">Multi-pass membrane protein</topology>
    </subcellularLocation>
</comment>
<comment type="similarity">
    <text evidence="7">Belongs to the binding-protein-dependent transport system permease family.</text>
</comment>
<dbReference type="PANTHER" id="PTHR30151:SF0">
    <property type="entry name" value="ABC TRANSPORTER PERMEASE PROTEIN MJ0413-RELATED"/>
    <property type="match status" value="1"/>
</dbReference>
<dbReference type="Proteomes" id="UP000318693">
    <property type="component" value="Unassembled WGS sequence"/>
</dbReference>
<evidence type="ECO:0000256" key="5">
    <source>
        <dbReference type="ARBA" id="ARBA00022989"/>
    </source>
</evidence>
<dbReference type="GO" id="GO:0005886">
    <property type="term" value="C:plasma membrane"/>
    <property type="evidence" value="ECO:0007669"/>
    <property type="project" value="UniProtKB-SubCell"/>
</dbReference>
<accession>A0A552WY27</accession>
<evidence type="ECO:0000313" key="9">
    <source>
        <dbReference type="EMBL" id="TRW47674.1"/>
    </source>
</evidence>
<keyword evidence="3" id="KW-1003">Cell membrane</keyword>
<dbReference type="Pfam" id="PF00528">
    <property type="entry name" value="BPD_transp_1"/>
    <property type="match status" value="1"/>
</dbReference>
<dbReference type="AlphaFoldDB" id="A0A552WY27"/>
<feature type="transmembrane region" description="Helical" evidence="7">
    <location>
        <begin position="171"/>
        <end position="197"/>
    </location>
</feature>
<dbReference type="GO" id="GO:0055085">
    <property type="term" value="P:transmembrane transport"/>
    <property type="evidence" value="ECO:0007669"/>
    <property type="project" value="InterPro"/>
</dbReference>
<evidence type="ECO:0000259" key="8">
    <source>
        <dbReference type="PROSITE" id="PS50928"/>
    </source>
</evidence>
<keyword evidence="10" id="KW-1185">Reference proteome</keyword>
<sequence>MRGALSLAVILAAGVVWQAVAVAIDSPFFPPLLDVLGRARENWLSGPVSALFLTEAVADDVLPSLVRAVGGWALASVIGIVLGVLLGMVRGLDAYLMPLLEFMRAIPPPVLIPLFLILFGATETMRISFVAFAVMWPILLNTITGVQAVEPTQLQAGIIFRLNARQRLMQIVLPSALPYIFTGLRIGLSLGLILMVISEMVAGVNGVGYGILTAQRSFDILNVWAGIILLGLMGYGLSVGLQYAESRLLRWHRGSKKRSV</sequence>
<gene>
    <name evidence="9" type="ORF">FJ693_00110</name>
</gene>
<dbReference type="Gene3D" id="1.10.3720.10">
    <property type="entry name" value="MetI-like"/>
    <property type="match status" value="1"/>
</dbReference>
<evidence type="ECO:0000256" key="7">
    <source>
        <dbReference type="RuleBase" id="RU363032"/>
    </source>
</evidence>
<proteinExistence type="inferred from homology"/>
<dbReference type="CDD" id="cd06261">
    <property type="entry name" value="TM_PBP2"/>
    <property type="match status" value="1"/>
</dbReference>
<keyword evidence="4 7" id="KW-0812">Transmembrane</keyword>
<evidence type="ECO:0000256" key="4">
    <source>
        <dbReference type="ARBA" id="ARBA00022692"/>
    </source>
</evidence>
<reference evidence="9 10" key="1">
    <citation type="submission" date="2019-07" db="EMBL/GenBank/DDBJ databases">
        <title>Georgenia wutianyii sp. nov. and Georgenia *** sp. nov. isolated from plateau pika (Ochotona curzoniae) in the Qinghai-Tibet plateau of China.</title>
        <authorList>
            <person name="Tian Z."/>
        </authorList>
    </citation>
    <scope>NUCLEOTIDE SEQUENCE [LARGE SCALE GENOMIC DNA]</scope>
    <source>
        <strain evidence="9 10">Z446</strain>
    </source>
</reference>
<feature type="transmembrane region" description="Helical" evidence="7">
    <location>
        <begin position="101"/>
        <end position="121"/>
    </location>
</feature>
<dbReference type="InterPro" id="IPR035906">
    <property type="entry name" value="MetI-like_sf"/>
</dbReference>
<name>A0A552WY27_9MICO</name>
<feature type="transmembrane region" description="Helical" evidence="7">
    <location>
        <begin position="69"/>
        <end position="89"/>
    </location>
</feature>
<evidence type="ECO:0000256" key="2">
    <source>
        <dbReference type="ARBA" id="ARBA00022448"/>
    </source>
</evidence>
<dbReference type="PANTHER" id="PTHR30151">
    <property type="entry name" value="ALKANE SULFONATE ABC TRANSPORTER-RELATED, MEMBRANE SUBUNIT"/>
    <property type="match status" value="1"/>
</dbReference>
<comment type="caution">
    <text evidence="9">The sequence shown here is derived from an EMBL/GenBank/DDBJ whole genome shotgun (WGS) entry which is preliminary data.</text>
</comment>
<dbReference type="EMBL" id="VJXR01000001">
    <property type="protein sequence ID" value="TRW47674.1"/>
    <property type="molecule type" value="Genomic_DNA"/>
</dbReference>
<feature type="transmembrane region" description="Helical" evidence="7">
    <location>
        <begin position="223"/>
        <end position="244"/>
    </location>
</feature>
<feature type="domain" description="ABC transmembrane type-1" evidence="8">
    <location>
        <begin position="61"/>
        <end position="245"/>
    </location>
</feature>
<evidence type="ECO:0000256" key="1">
    <source>
        <dbReference type="ARBA" id="ARBA00004651"/>
    </source>
</evidence>
<protein>
    <submittedName>
        <fullName evidence="9">ABC transporter permease</fullName>
    </submittedName>
</protein>